<evidence type="ECO:0000256" key="1">
    <source>
        <dbReference type="SAM" id="MobiDB-lite"/>
    </source>
</evidence>
<keyword evidence="6" id="KW-1185">Reference proteome</keyword>
<comment type="caution">
    <text evidence="2">The sequence shown here is derived from an EMBL/GenBank/DDBJ whole genome shotgun (WGS) entry which is preliminary data.</text>
</comment>
<feature type="compositionally biased region" description="Low complexity" evidence="1">
    <location>
        <begin position="263"/>
        <end position="284"/>
    </location>
</feature>
<feature type="region of interest" description="Disordered" evidence="1">
    <location>
        <begin position="263"/>
        <end position="285"/>
    </location>
</feature>
<evidence type="ECO:0000313" key="4">
    <source>
        <dbReference type="EMBL" id="CAF0974846.1"/>
    </source>
</evidence>
<dbReference type="OrthoDB" id="10013500at2759"/>
<dbReference type="EMBL" id="CAJNOL010000269">
    <property type="protein sequence ID" value="CAF0974846.1"/>
    <property type="molecule type" value="Genomic_DNA"/>
</dbReference>
<evidence type="ECO:0000313" key="2">
    <source>
        <dbReference type="EMBL" id="CAF0799889.1"/>
    </source>
</evidence>
<dbReference type="Pfam" id="PF17822">
    <property type="entry name" value="ARMH2"/>
    <property type="match status" value="1"/>
</dbReference>
<dbReference type="SUPFAM" id="SSF48371">
    <property type="entry name" value="ARM repeat"/>
    <property type="match status" value="1"/>
</dbReference>
<dbReference type="EMBL" id="CAJNOO010000096">
    <property type="protein sequence ID" value="CAF0799889.1"/>
    <property type="molecule type" value="Genomic_DNA"/>
</dbReference>
<accession>A0A813SFN0</accession>
<organism evidence="2 7">
    <name type="scientific">Rotaria sordida</name>
    <dbReference type="NCBI Taxonomy" id="392033"/>
    <lineage>
        <taxon>Eukaryota</taxon>
        <taxon>Metazoa</taxon>
        <taxon>Spiralia</taxon>
        <taxon>Gnathifera</taxon>
        <taxon>Rotifera</taxon>
        <taxon>Eurotatoria</taxon>
        <taxon>Bdelloidea</taxon>
        <taxon>Philodinida</taxon>
        <taxon>Philodinidae</taxon>
        <taxon>Rotaria</taxon>
    </lineage>
</organism>
<dbReference type="EMBL" id="CAJOAX010000220">
    <property type="protein sequence ID" value="CAF3542245.1"/>
    <property type="molecule type" value="Genomic_DNA"/>
</dbReference>
<sequence>MNLSFLYDDSGITLPTPYEKKNSWLEWFRLRRRKPNSEEEINEIHDLTINVYESMDDQARAILLSLSKIIQDEDESVTIEEKIKAIVAIGHTLCCAHMQVKNSTQLYSKLLVRALSHQDLRMRLAAMIAIAEAAIDNLSFQMKLNEIDIIPKLFEIMKNSMPHAGRGLNDINEHSKLVAWSCYTIVNICANCIPNILLLKDIVPSELEILNDAIQMEIWCYVWRENYAQTIVEFADRKLISNIICNAIQPKSYIFENHHEQTSNRSSLNNNNRNSSNRMSSSVNYQRCTIL</sequence>
<dbReference type="EMBL" id="CAJNOH010000083">
    <property type="protein sequence ID" value="CAF0851565.1"/>
    <property type="molecule type" value="Genomic_DNA"/>
</dbReference>
<dbReference type="Proteomes" id="UP000663870">
    <property type="component" value="Unassembled WGS sequence"/>
</dbReference>
<evidence type="ECO:0000313" key="6">
    <source>
        <dbReference type="Proteomes" id="UP000663870"/>
    </source>
</evidence>
<dbReference type="InterPro" id="IPR011989">
    <property type="entry name" value="ARM-like"/>
</dbReference>
<dbReference type="InterPro" id="IPR040268">
    <property type="entry name" value="ARMH2"/>
</dbReference>
<name>A0A813SFN0_9BILA</name>
<dbReference type="Proteomes" id="UP000663854">
    <property type="component" value="Unassembled WGS sequence"/>
</dbReference>
<gene>
    <name evidence="4" type="ORF">JXQ802_LOCUS12866</name>
    <name evidence="5" type="ORF">OTI717_LOCUS3863</name>
    <name evidence="3" type="ORF">PYM288_LOCUS7089</name>
    <name evidence="2" type="ORF">RFH988_LOCUS3863</name>
</gene>
<evidence type="ECO:0000313" key="3">
    <source>
        <dbReference type="EMBL" id="CAF0851565.1"/>
    </source>
</evidence>
<evidence type="ECO:0000313" key="7">
    <source>
        <dbReference type="Proteomes" id="UP000663882"/>
    </source>
</evidence>
<evidence type="ECO:0000313" key="5">
    <source>
        <dbReference type="EMBL" id="CAF3542245.1"/>
    </source>
</evidence>
<reference evidence="2" key="1">
    <citation type="submission" date="2021-02" db="EMBL/GenBank/DDBJ databases">
        <authorList>
            <person name="Nowell W R."/>
        </authorList>
    </citation>
    <scope>NUCLEOTIDE SEQUENCE</scope>
</reference>
<protein>
    <submittedName>
        <fullName evidence="2">Uncharacterized protein</fullName>
    </submittedName>
</protein>
<dbReference type="Proteomes" id="UP000663823">
    <property type="component" value="Unassembled WGS sequence"/>
</dbReference>
<dbReference type="InterPro" id="IPR016024">
    <property type="entry name" value="ARM-type_fold"/>
</dbReference>
<dbReference type="Proteomes" id="UP000663882">
    <property type="component" value="Unassembled WGS sequence"/>
</dbReference>
<dbReference type="PANTHER" id="PTHR37679">
    <property type="entry name" value="ARMADILLO-LIKE HELICAL DOMAIN-CONTAINING PROTEIN 2"/>
    <property type="match status" value="1"/>
</dbReference>
<proteinExistence type="predicted"/>
<dbReference type="PANTHER" id="PTHR37679:SF1">
    <property type="entry name" value="ARMADILLO-LIKE HELICAL DOMAIN-CONTAINING PROTEIN 2"/>
    <property type="match status" value="1"/>
</dbReference>
<dbReference type="Gene3D" id="1.25.10.10">
    <property type="entry name" value="Leucine-rich Repeat Variant"/>
    <property type="match status" value="1"/>
</dbReference>
<dbReference type="AlphaFoldDB" id="A0A813SFN0"/>